<evidence type="ECO:0000313" key="3">
    <source>
        <dbReference type="Proteomes" id="UP000252387"/>
    </source>
</evidence>
<keyword evidence="1" id="KW-0472">Membrane</keyword>
<evidence type="ECO:0000256" key="1">
    <source>
        <dbReference type="SAM" id="Phobius"/>
    </source>
</evidence>
<dbReference type="OrthoDB" id="5954921at2"/>
<comment type="caution">
    <text evidence="2">The sequence shown here is derived from an EMBL/GenBank/DDBJ whole genome shotgun (WGS) entry which is preliminary data.</text>
</comment>
<protein>
    <submittedName>
        <fullName evidence="2">LrgA</fullName>
    </submittedName>
</protein>
<organism evidence="2 3">
    <name type="scientific">Rhodanobacter denitrificans</name>
    <dbReference type="NCBI Taxonomy" id="666685"/>
    <lineage>
        <taxon>Bacteria</taxon>
        <taxon>Pseudomonadati</taxon>
        <taxon>Pseudomonadota</taxon>
        <taxon>Gammaproteobacteria</taxon>
        <taxon>Lysobacterales</taxon>
        <taxon>Rhodanobacteraceae</taxon>
        <taxon>Rhodanobacter</taxon>
    </lineage>
</organism>
<accession>A0A368KJB0</accession>
<evidence type="ECO:0000313" key="2">
    <source>
        <dbReference type="EMBL" id="RCS30773.1"/>
    </source>
</evidence>
<dbReference type="Proteomes" id="UP000252387">
    <property type="component" value="Unassembled WGS sequence"/>
</dbReference>
<sequence length="127" mass="14028">MNTLAVPGGRWDKVEFYTSYFLLVVLASVIGTRLGFDGVWQMPKIDLVLSIIALLLVIGSFWFARHNRRWRLWIIAFASATQLVPMVMREPVLLFPLLGALIPVAILVGCLVALSKKGGNGRPPHGS</sequence>
<keyword evidence="3" id="KW-1185">Reference proteome</keyword>
<feature type="transmembrane region" description="Helical" evidence="1">
    <location>
        <begin position="94"/>
        <end position="114"/>
    </location>
</feature>
<name>A0A368KJB0_9GAMM</name>
<keyword evidence="1" id="KW-1133">Transmembrane helix</keyword>
<dbReference type="EMBL" id="QFWQ01000003">
    <property type="protein sequence ID" value="RCS30773.1"/>
    <property type="molecule type" value="Genomic_DNA"/>
</dbReference>
<feature type="transmembrane region" description="Helical" evidence="1">
    <location>
        <begin position="20"/>
        <end position="39"/>
    </location>
</feature>
<feature type="transmembrane region" description="Helical" evidence="1">
    <location>
        <begin position="70"/>
        <end position="88"/>
    </location>
</feature>
<feature type="transmembrane region" description="Helical" evidence="1">
    <location>
        <begin position="45"/>
        <end position="63"/>
    </location>
</feature>
<proteinExistence type="predicted"/>
<keyword evidence="1" id="KW-0812">Transmembrane</keyword>
<gene>
    <name evidence="2" type="ORF">DEO45_03125</name>
</gene>
<dbReference type="AlphaFoldDB" id="A0A368KJB0"/>
<reference evidence="2 3" key="1">
    <citation type="submission" date="2018-05" db="EMBL/GenBank/DDBJ databases">
        <title>Draft genome sequence of Rhodanobacter denitrificans Yn1 isolated from gold copper mine.</title>
        <authorList>
            <person name="Yang N."/>
            <person name="Mazhar H.S."/>
            <person name="Rensing C."/>
        </authorList>
    </citation>
    <scope>NUCLEOTIDE SEQUENCE [LARGE SCALE GENOMIC DNA]</scope>
    <source>
        <strain evidence="2 3">Yn1</strain>
    </source>
</reference>
<dbReference type="RefSeq" id="WP_114340853.1">
    <property type="nucleotide sequence ID" value="NZ_QFWQ01000003.1"/>
</dbReference>